<keyword evidence="3" id="KW-1185">Reference proteome</keyword>
<sequence length="106" mass="11794">MVGEVGGARYILCELPPSPPHQTHLDSQAGHPTLRRLCCSAPLEYRRLSGCVETMFRRLEAVLQNLHIWGMTWHASRTPALAASGQGRRRTRGTRSYGSINIKISP</sequence>
<feature type="compositionally biased region" description="Polar residues" evidence="1">
    <location>
        <begin position="96"/>
        <end position="106"/>
    </location>
</feature>
<accession>A0A7U2HXL7</accession>
<dbReference type="Proteomes" id="UP000663193">
    <property type="component" value="Chromosome 4"/>
</dbReference>
<dbReference type="VEuPathDB" id="FungiDB:JI435_405800"/>
<protein>
    <submittedName>
        <fullName evidence="2">Uncharacterized protein</fullName>
    </submittedName>
</protein>
<feature type="region of interest" description="Disordered" evidence="1">
    <location>
        <begin position="80"/>
        <end position="106"/>
    </location>
</feature>
<name>A0A7U2HXL7_PHANO</name>
<evidence type="ECO:0000313" key="3">
    <source>
        <dbReference type="Proteomes" id="UP000663193"/>
    </source>
</evidence>
<proteinExistence type="predicted"/>
<reference evidence="3" key="1">
    <citation type="journal article" date="2021" name="BMC Genomics">
        <title>Chromosome-level genome assembly and manually-curated proteome of model necrotroph Parastagonospora nodorum Sn15 reveals a genome-wide trove of candidate effector homologs, and redundancy of virulence-related functions within an accessory chromosome.</title>
        <authorList>
            <person name="Bertazzoni S."/>
            <person name="Jones D.A.B."/>
            <person name="Phan H.T."/>
            <person name="Tan K.-C."/>
            <person name="Hane J.K."/>
        </authorList>
    </citation>
    <scope>NUCLEOTIDE SEQUENCE [LARGE SCALE GENOMIC DNA]</scope>
    <source>
        <strain evidence="3">SN15 / ATCC MYA-4574 / FGSC 10173)</strain>
    </source>
</reference>
<evidence type="ECO:0000256" key="1">
    <source>
        <dbReference type="SAM" id="MobiDB-lite"/>
    </source>
</evidence>
<organism evidence="2 3">
    <name type="scientific">Phaeosphaeria nodorum (strain SN15 / ATCC MYA-4574 / FGSC 10173)</name>
    <name type="common">Glume blotch fungus</name>
    <name type="synonym">Parastagonospora nodorum</name>
    <dbReference type="NCBI Taxonomy" id="321614"/>
    <lineage>
        <taxon>Eukaryota</taxon>
        <taxon>Fungi</taxon>
        <taxon>Dikarya</taxon>
        <taxon>Ascomycota</taxon>
        <taxon>Pezizomycotina</taxon>
        <taxon>Dothideomycetes</taxon>
        <taxon>Pleosporomycetidae</taxon>
        <taxon>Pleosporales</taxon>
        <taxon>Pleosporineae</taxon>
        <taxon>Phaeosphaeriaceae</taxon>
        <taxon>Parastagonospora</taxon>
    </lineage>
</organism>
<dbReference type="AlphaFoldDB" id="A0A7U2HXL7"/>
<dbReference type="EMBL" id="CP069026">
    <property type="protein sequence ID" value="QRC94423.1"/>
    <property type="molecule type" value="Genomic_DNA"/>
</dbReference>
<evidence type="ECO:0000313" key="2">
    <source>
        <dbReference type="EMBL" id="QRC94423.1"/>
    </source>
</evidence>
<gene>
    <name evidence="2" type="ORF">JI435_405800</name>
</gene>